<dbReference type="GO" id="GO:0016491">
    <property type="term" value="F:oxidoreductase activity"/>
    <property type="evidence" value="ECO:0007669"/>
    <property type="project" value="UniProtKB-KW"/>
</dbReference>
<protein>
    <submittedName>
        <fullName evidence="6">Alpha/beta hydrolase family protein</fullName>
    </submittedName>
</protein>
<sequence length="581" mass="64307">MAKEGGSVRITFSETMRGYASAAQTTFADGHAEGKKAGNSLSIDVSVLIPHLAHFLDEPAHAGTLSGKIDSPLLGGTCPVQSGVFRLLPDTADLDRKVMYYQLYALTPRQEPITFVGVKQVQHDQLFDLWHDTTTLYVNIYRGHIDPGKAAQAALWITGIIGLGAPDFIRVLGTLRATTPDGSTSLAGLARFGRFFAGRLWDVYRPSLPPSPDHPVRKYPLFTTEGVSNAGISVHPFSTADGLALQLTRFRRNDCDDVVLLIHGLTNSSDMFIMPEHRNLVQTLLDEGYGDVWALDYRGSCRFPYNLARHRYTFDDIALFDHPAAIAELRRHIGPDRRIHIVAHCIGAMTVAMGLFGKTIQGVSSAILNSVALTPNVSAWARMKLAVGPWAIESLLGIDYMNPSWGRQPGWSPGKLLALASNLVHRECDSPECHTLSFMWGDGHPSVYGHANIAAETHERLGDLFGGTGVHYYRHVSKMVRNNNTVVKYAPDDPRYAALPEDYFRHAAEMTTPLLLTLGQDNRVFMDSNVICHQRLEKISPGRHRLQAFTGYGHQDIFMGKNVHADIFPRLVGFLREHSHD</sequence>
<comment type="caution">
    <text evidence="6">The sequence shown here is derived from an EMBL/GenBank/DDBJ whole genome shotgun (WGS) entry which is preliminary data.</text>
</comment>
<dbReference type="InterPro" id="IPR000073">
    <property type="entry name" value="AB_hydrolase_1"/>
</dbReference>
<keyword evidence="4" id="KW-0560">Oxidoreductase</keyword>
<organism evidence="6">
    <name type="scientific">mine drainage metagenome</name>
    <dbReference type="NCBI Taxonomy" id="410659"/>
    <lineage>
        <taxon>unclassified sequences</taxon>
        <taxon>metagenomes</taxon>
        <taxon>ecological metagenomes</taxon>
    </lineage>
</organism>
<feature type="domain" description="AB hydrolase-1" evidence="5">
    <location>
        <begin position="258"/>
        <end position="353"/>
    </location>
</feature>
<dbReference type="InterPro" id="IPR052542">
    <property type="entry name" value="Cholesterol_Oxidase"/>
</dbReference>
<keyword evidence="3" id="KW-0274">FAD</keyword>
<dbReference type="InterPro" id="IPR029058">
    <property type="entry name" value="AB_hydrolase_fold"/>
</dbReference>
<dbReference type="SUPFAM" id="SSF53474">
    <property type="entry name" value="alpha/beta-Hydrolases"/>
    <property type="match status" value="1"/>
</dbReference>
<reference evidence="6" key="1">
    <citation type="submission" date="2016-10" db="EMBL/GenBank/DDBJ databases">
        <title>Sequence of Gallionella enrichment culture.</title>
        <authorList>
            <person name="Poehlein A."/>
            <person name="Muehling M."/>
            <person name="Daniel R."/>
        </authorList>
    </citation>
    <scope>NUCLEOTIDE SEQUENCE</scope>
</reference>
<gene>
    <name evidence="6" type="ORF">GALL_83300</name>
</gene>
<evidence type="ECO:0000313" key="6">
    <source>
        <dbReference type="EMBL" id="OIR09491.1"/>
    </source>
</evidence>
<name>A0A1J5SNG7_9ZZZZ</name>
<evidence type="ECO:0000256" key="2">
    <source>
        <dbReference type="ARBA" id="ARBA00022630"/>
    </source>
</evidence>
<keyword evidence="2" id="KW-0285">Flavoprotein</keyword>
<evidence type="ECO:0000256" key="4">
    <source>
        <dbReference type="ARBA" id="ARBA00023002"/>
    </source>
</evidence>
<dbReference type="PANTHER" id="PTHR47470:SF1">
    <property type="entry name" value="FAD-DEPENDENT OXIDOREDUCTASE 2 FAD BINDING DOMAIN-CONTAINING PROTEIN"/>
    <property type="match status" value="1"/>
</dbReference>
<accession>A0A1J5SNG7</accession>
<keyword evidence="6" id="KW-0378">Hydrolase</keyword>
<proteinExistence type="predicted"/>
<dbReference type="PANTHER" id="PTHR47470">
    <property type="entry name" value="CHOLESTEROL OXIDASE"/>
    <property type="match status" value="1"/>
</dbReference>
<dbReference type="GO" id="GO:0016787">
    <property type="term" value="F:hydrolase activity"/>
    <property type="evidence" value="ECO:0007669"/>
    <property type="project" value="UniProtKB-KW"/>
</dbReference>
<dbReference type="AlphaFoldDB" id="A0A1J5SNG7"/>
<evidence type="ECO:0000259" key="5">
    <source>
        <dbReference type="Pfam" id="PF00561"/>
    </source>
</evidence>
<evidence type="ECO:0000256" key="3">
    <source>
        <dbReference type="ARBA" id="ARBA00022827"/>
    </source>
</evidence>
<evidence type="ECO:0000256" key="1">
    <source>
        <dbReference type="ARBA" id="ARBA00001974"/>
    </source>
</evidence>
<dbReference type="Gene3D" id="3.40.50.1820">
    <property type="entry name" value="alpha/beta hydrolase"/>
    <property type="match status" value="1"/>
</dbReference>
<dbReference type="EMBL" id="MLJW01000026">
    <property type="protein sequence ID" value="OIR09491.1"/>
    <property type="molecule type" value="Genomic_DNA"/>
</dbReference>
<dbReference type="Pfam" id="PF00561">
    <property type="entry name" value="Abhydrolase_1"/>
    <property type="match status" value="1"/>
</dbReference>
<comment type="cofactor">
    <cofactor evidence="1">
        <name>FAD</name>
        <dbReference type="ChEBI" id="CHEBI:57692"/>
    </cofactor>
</comment>